<keyword evidence="3 5" id="KW-1133">Transmembrane helix</keyword>
<keyword evidence="7" id="KW-1185">Reference proteome</keyword>
<evidence type="ECO:0000256" key="3">
    <source>
        <dbReference type="ARBA" id="ARBA00022989"/>
    </source>
</evidence>
<feature type="transmembrane region" description="Helical" evidence="5">
    <location>
        <begin position="36"/>
        <end position="58"/>
    </location>
</feature>
<protein>
    <recommendedName>
        <fullName evidence="8">DoxX family protein</fullName>
    </recommendedName>
</protein>
<keyword evidence="2 5" id="KW-0812">Transmembrane</keyword>
<organism evidence="6 7">
    <name type="scientific">Flavobacterium fryxellicola</name>
    <dbReference type="NCBI Taxonomy" id="249352"/>
    <lineage>
        <taxon>Bacteria</taxon>
        <taxon>Pseudomonadati</taxon>
        <taxon>Bacteroidota</taxon>
        <taxon>Flavobacteriia</taxon>
        <taxon>Flavobacteriales</taxon>
        <taxon>Flavobacteriaceae</taxon>
        <taxon>Flavobacterium</taxon>
    </lineage>
</organism>
<comment type="caution">
    <text evidence="6">The sequence shown here is derived from an EMBL/GenBank/DDBJ whole genome shotgun (WGS) entry which is preliminary data.</text>
</comment>
<keyword evidence="4 5" id="KW-0472">Membrane</keyword>
<dbReference type="Pfam" id="PF13564">
    <property type="entry name" value="DoxX_2"/>
    <property type="match status" value="1"/>
</dbReference>
<evidence type="ECO:0000256" key="5">
    <source>
        <dbReference type="SAM" id="Phobius"/>
    </source>
</evidence>
<feature type="transmembrane region" description="Helical" evidence="5">
    <location>
        <begin position="96"/>
        <end position="115"/>
    </location>
</feature>
<evidence type="ECO:0000313" key="6">
    <source>
        <dbReference type="EMBL" id="OAB29726.1"/>
    </source>
</evidence>
<reference evidence="6 7" key="1">
    <citation type="submission" date="2016-03" db="EMBL/GenBank/DDBJ databases">
        <title>Draft genome sequence of Flavobacterium fryxellicola DSM 16209.</title>
        <authorList>
            <person name="Shin S.-K."/>
            <person name="Yi H."/>
        </authorList>
    </citation>
    <scope>NUCLEOTIDE SEQUENCE [LARGE SCALE GENOMIC DNA]</scope>
    <source>
        <strain evidence="6 7">DSM 16209</strain>
    </source>
</reference>
<feature type="transmembrane region" description="Helical" evidence="5">
    <location>
        <begin position="6"/>
        <end position="24"/>
    </location>
</feature>
<feature type="transmembrane region" description="Helical" evidence="5">
    <location>
        <begin position="64"/>
        <end position="84"/>
    </location>
</feature>
<dbReference type="InterPro" id="IPR032808">
    <property type="entry name" value="DoxX"/>
</dbReference>
<dbReference type="GO" id="GO:0016020">
    <property type="term" value="C:membrane"/>
    <property type="evidence" value="ECO:0007669"/>
    <property type="project" value="UniProtKB-SubCell"/>
</dbReference>
<evidence type="ECO:0000256" key="4">
    <source>
        <dbReference type="ARBA" id="ARBA00023136"/>
    </source>
</evidence>
<dbReference type="RefSeq" id="WP_066076922.1">
    <property type="nucleotide sequence ID" value="NZ_FRDK01000007.1"/>
</dbReference>
<gene>
    <name evidence="6" type="ORF">FBFR_03105</name>
</gene>
<dbReference type="AlphaFoldDB" id="A0A167YS22"/>
<evidence type="ECO:0000313" key="7">
    <source>
        <dbReference type="Proteomes" id="UP000077164"/>
    </source>
</evidence>
<evidence type="ECO:0008006" key="8">
    <source>
        <dbReference type="Google" id="ProtNLM"/>
    </source>
</evidence>
<sequence>MRLLEVLIIFSSLSFLAYGIAYFTNPKMKSEFVRFGLSKFGTLTAILEIVGALGLLIGLLYDSVLVLSSGGLALLMFLGVVVRLKIKDGLWASSPALFYFGLNLYIFIETIKIFLN</sequence>
<name>A0A167YS22_9FLAO</name>
<evidence type="ECO:0000256" key="1">
    <source>
        <dbReference type="ARBA" id="ARBA00004141"/>
    </source>
</evidence>
<dbReference type="EMBL" id="LVJE01000006">
    <property type="protein sequence ID" value="OAB29726.1"/>
    <property type="molecule type" value="Genomic_DNA"/>
</dbReference>
<proteinExistence type="predicted"/>
<dbReference type="Proteomes" id="UP000077164">
    <property type="component" value="Unassembled WGS sequence"/>
</dbReference>
<dbReference type="OrthoDB" id="799482at2"/>
<comment type="subcellular location">
    <subcellularLocation>
        <location evidence="1">Membrane</location>
        <topology evidence="1">Multi-pass membrane protein</topology>
    </subcellularLocation>
</comment>
<dbReference type="STRING" id="249352.SAMN05444395_10782"/>
<accession>A0A167YS22</accession>
<evidence type="ECO:0000256" key="2">
    <source>
        <dbReference type="ARBA" id="ARBA00022692"/>
    </source>
</evidence>